<accession>S5ZMD8</accession>
<dbReference type="RefSeq" id="WP_020965062.1">
    <property type="nucleotide sequence ID" value="NC_022097.1"/>
</dbReference>
<dbReference type="PATRIC" id="fig|1291379.3.peg.1263"/>
<name>S5ZMD8_9SPIR</name>
<sequence>MRDLLQIIDERKETLAKPTLKLVNKFYNKIKIDGYFVDDKNIVKLQELAAPEVCTFLLECIQKYDETERLYNLHHDVISLRAVWALLAFSREKNVLAYFKELIVGESPNKRFYLHYLLSYFRHECVKHPYTDMLISLYENLSKELVSYKLMELLGITPLDKFNWSVMITLINFGEWYTTNGLTEEQMEQQYTMTIFFGSPGTLNSTFQIEIQNSLSLRRKKIRFEEFSDSGVFTINVSEKEFKAPDLCKLDLFLKEAENHFGTTFQTDKPAYLSVSQGINRKRIEEWVKKRFVLF</sequence>
<dbReference type="AlphaFoldDB" id="S5ZMD8"/>
<reference evidence="1 2" key="1">
    <citation type="journal article" date="2013" name="PLoS ONE">
        <title>Genome-Wide Relatedness of Treponema pedis, from Gingiva and Necrotic Skin Lesions of Pigs, with the Human Oral Pathogen Treponema denticola.</title>
        <authorList>
            <person name="Svartstrom O."/>
            <person name="Mushtaq M."/>
            <person name="Pringle M."/>
            <person name="Segerman B."/>
        </authorList>
    </citation>
    <scope>NUCLEOTIDE SEQUENCE [LARGE SCALE GENOMIC DNA]</scope>
    <source>
        <strain evidence="1">T A4</strain>
    </source>
</reference>
<keyword evidence="2" id="KW-1185">Reference proteome</keyword>
<evidence type="ECO:0000313" key="1">
    <source>
        <dbReference type="EMBL" id="AGT43762.1"/>
    </source>
</evidence>
<evidence type="ECO:0000313" key="2">
    <source>
        <dbReference type="Proteomes" id="UP000015620"/>
    </source>
</evidence>
<dbReference type="EMBL" id="CP004120">
    <property type="protein sequence ID" value="AGT43762.1"/>
    <property type="molecule type" value="Genomic_DNA"/>
</dbReference>
<gene>
    <name evidence="1" type="ORF">TPE_1267</name>
</gene>
<dbReference type="HOGENOM" id="CLU_951965_0_0_12"/>
<dbReference type="Proteomes" id="UP000015620">
    <property type="component" value="Chromosome"/>
</dbReference>
<proteinExistence type="predicted"/>
<dbReference type="OrthoDB" id="1551314at2"/>
<protein>
    <submittedName>
        <fullName evidence="1">Uncharacterized protein</fullName>
    </submittedName>
</protein>
<dbReference type="GeneID" id="301089868"/>
<dbReference type="KEGG" id="tped:TPE_1267"/>
<organism evidence="1 2">
    <name type="scientific">Treponema pedis str. T A4</name>
    <dbReference type="NCBI Taxonomy" id="1291379"/>
    <lineage>
        <taxon>Bacteria</taxon>
        <taxon>Pseudomonadati</taxon>
        <taxon>Spirochaetota</taxon>
        <taxon>Spirochaetia</taxon>
        <taxon>Spirochaetales</taxon>
        <taxon>Treponemataceae</taxon>
        <taxon>Treponema</taxon>
    </lineage>
</organism>